<feature type="compositionally biased region" description="Basic and acidic residues" evidence="1">
    <location>
        <begin position="132"/>
        <end position="145"/>
    </location>
</feature>
<dbReference type="GO" id="GO:0097730">
    <property type="term" value="C:non-motile cilium"/>
    <property type="evidence" value="ECO:0007669"/>
    <property type="project" value="TreeGrafter"/>
</dbReference>
<evidence type="ECO:0000256" key="1">
    <source>
        <dbReference type="SAM" id="MobiDB-lite"/>
    </source>
</evidence>
<feature type="compositionally biased region" description="Basic and acidic residues" evidence="1">
    <location>
        <begin position="218"/>
        <end position="228"/>
    </location>
</feature>
<dbReference type="GO" id="GO:1905515">
    <property type="term" value="P:non-motile cilium assembly"/>
    <property type="evidence" value="ECO:0007669"/>
    <property type="project" value="TreeGrafter"/>
</dbReference>
<dbReference type="GO" id="GO:0060170">
    <property type="term" value="C:ciliary membrane"/>
    <property type="evidence" value="ECO:0007669"/>
    <property type="project" value="TreeGrafter"/>
</dbReference>
<dbReference type="PANTHER" id="PTHR46090">
    <property type="entry name" value="ADP-RIBOSYLATION FACTOR-LIKE PROTEIN 13B"/>
    <property type="match status" value="1"/>
</dbReference>
<proteinExistence type="predicted"/>
<feature type="region of interest" description="Disordered" evidence="1">
    <location>
        <begin position="65"/>
        <end position="115"/>
    </location>
</feature>
<feature type="compositionally biased region" description="Basic and acidic residues" evidence="1">
    <location>
        <begin position="195"/>
        <end position="205"/>
    </location>
</feature>
<dbReference type="STRING" id="9838.ENSCDRP00005004336"/>
<sequence length="265" mass="30511">MFSVPSAMPSKLDRSSLTSPEPCSAVLGYGKKIDKSIKKGLYWLLHIIARDFDALTERIQRDTTEQRALEEQEKRERAERVRKLREEREQREREQAELDGTSGLAELDPEPVTVNPFQPIASVIIENEKKLEREKKRQNMEKDSDGCALKHKMEHEQEETQSQISDSSQKNNEFGIVENYKETLTQQLENEDETDQRSSESDNSRKKTKKLRMKRSHRVEPVKTDDSAPKSPTPPPPPPPDFYGKPLPPLVVRQRPNSDAHDIIS</sequence>
<dbReference type="PANTHER" id="PTHR46090:SF3">
    <property type="entry name" value="ADP-RIBOSYLATION FACTOR-LIKE PROTEIN 13B"/>
    <property type="match status" value="1"/>
</dbReference>
<comment type="caution">
    <text evidence="2">The sequence shown here is derived from an EMBL/GenBank/DDBJ whole genome shotgun (WGS) entry which is preliminary data.</text>
</comment>
<evidence type="ECO:0000313" key="3">
    <source>
        <dbReference type="Proteomes" id="UP000299084"/>
    </source>
</evidence>
<feature type="compositionally biased region" description="Basic and acidic residues" evidence="1">
    <location>
        <begin position="256"/>
        <end position="265"/>
    </location>
</feature>
<dbReference type="GO" id="GO:0097500">
    <property type="term" value="P:receptor localization to non-motile cilium"/>
    <property type="evidence" value="ECO:0007669"/>
    <property type="project" value="TreeGrafter"/>
</dbReference>
<dbReference type="InterPro" id="IPR051995">
    <property type="entry name" value="Ciliary_GTPase"/>
</dbReference>
<dbReference type="Gene3D" id="3.40.50.300">
    <property type="entry name" value="P-loop containing nucleotide triphosphate hydrolases"/>
    <property type="match status" value="1"/>
</dbReference>
<feature type="region of interest" description="Disordered" evidence="1">
    <location>
        <begin position="1"/>
        <end position="20"/>
    </location>
</feature>
<reference evidence="2 3" key="1">
    <citation type="journal article" date="2019" name="Mol. Ecol. Resour.">
        <title>Improving Illumina assemblies with Hi-C and long reads: an example with the North African dromedary.</title>
        <authorList>
            <person name="Elbers J.P."/>
            <person name="Rogers M.F."/>
            <person name="Perelman P.L."/>
            <person name="Proskuryakova A.A."/>
            <person name="Serdyukova N.A."/>
            <person name="Johnson W.E."/>
            <person name="Horin P."/>
            <person name="Corander J."/>
            <person name="Murphy D."/>
            <person name="Burger P.A."/>
        </authorList>
    </citation>
    <scope>NUCLEOTIDE SEQUENCE [LARGE SCALE GENOMIC DNA]</scope>
    <source>
        <strain evidence="2">Drom800</strain>
        <tissue evidence="2">Blood</tissue>
    </source>
</reference>
<protein>
    <submittedName>
        <fullName evidence="2">ADP-ribosylation factor-like protein 13B</fullName>
    </submittedName>
</protein>
<accession>A0A5N4EJK3</accession>
<gene>
    <name evidence="2" type="ORF">Cadr_000000942</name>
</gene>
<feature type="compositionally biased region" description="Basic residues" evidence="1">
    <location>
        <begin position="206"/>
        <end position="217"/>
    </location>
</feature>
<dbReference type="Proteomes" id="UP000299084">
    <property type="component" value="Unassembled WGS sequence"/>
</dbReference>
<dbReference type="GO" id="GO:0031514">
    <property type="term" value="C:motile cilium"/>
    <property type="evidence" value="ECO:0007669"/>
    <property type="project" value="TreeGrafter"/>
</dbReference>
<organism evidence="2 3">
    <name type="scientific">Camelus dromedarius</name>
    <name type="common">Dromedary</name>
    <name type="synonym">Arabian camel</name>
    <dbReference type="NCBI Taxonomy" id="9838"/>
    <lineage>
        <taxon>Eukaryota</taxon>
        <taxon>Metazoa</taxon>
        <taxon>Chordata</taxon>
        <taxon>Craniata</taxon>
        <taxon>Vertebrata</taxon>
        <taxon>Euteleostomi</taxon>
        <taxon>Mammalia</taxon>
        <taxon>Eutheria</taxon>
        <taxon>Laurasiatheria</taxon>
        <taxon>Artiodactyla</taxon>
        <taxon>Tylopoda</taxon>
        <taxon>Camelidae</taxon>
        <taxon>Camelus</taxon>
    </lineage>
</organism>
<dbReference type="EMBL" id="JWIN03000001">
    <property type="protein sequence ID" value="KAB1283176.1"/>
    <property type="molecule type" value="Genomic_DNA"/>
</dbReference>
<dbReference type="InterPro" id="IPR027417">
    <property type="entry name" value="P-loop_NTPase"/>
</dbReference>
<dbReference type="AlphaFoldDB" id="A0A5N4EJK3"/>
<feature type="region of interest" description="Disordered" evidence="1">
    <location>
        <begin position="132"/>
        <end position="265"/>
    </location>
</feature>
<feature type="compositionally biased region" description="Basic and acidic residues" evidence="1">
    <location>
        <begin position="65"/>
        <end position="96"/>
    </location>
</feature>
<feature type="compositionally biased region" description="Pro residues" evidence="1">
    <location>
        <begin position="231"/>
        <end position="249"/>
    </location>
</feature>
<name>A0A5N4EJK3_CAMDR</name>
<feature type="compositionally biased region" description="Polar residues" evidence="1">
    <location>
        <begin position="160"/>
        <end position="172"/>
    </location>
</feature>
<evidence type="ECO:0000313" key="2">
    <source>
        <dbReference type="EMBL" id="KAB1283176.1"/>
    </source>
</evidence>
<keyword evidence="3" id="KW-1185">Reference proteome</keyword>